<organism evidence="1 2">
    <name type="scientific">Winogradskyella jejuensis</name>
    <dbReference type="NCBI Taxonomy" id="1089305"/>
    <lineage>
        <taxon>Bacteria</taxon>
        <taxon>Pseudomonadati</taxon>
        <taxon>Bacteroidota</taxon>
        <taxon>Flavobacteriia</taxon>
        <taxon>Flavobacteriales</taxon>
        <taxon>Flavobacteriaceae</taxon>
        <taxon>Winogradskyella</taxon>
    </lineage>
</organism>
<dbReference type="EMBL" id="FQWS01000002">
    <property type="protein sequence ID" value="SHH45604.1"/>
    <property type="molecule type" value="Genomic_DNA"/>
</dbReference>
<dbReference type="STRING" id="1089305.SAMN05444148_2057"/>
<dbReference type="AlphaFoldDB" id="A0A1M5T4E5"/>
<sequence length="187" mass="22239">MDFKPYLAFFLFVLFGCSSNQKQEEIIVFEYILGESNTKSLDLLVSDFELNLKKIYPKLSLTEAYKQYMKDIVNPKIKDWDKFYFKSEKTRNLFKESGFYDELYINNKSFDLLAKDSINTIEFNSIGKYMHALYSIKDSDSLINKYYNRKEAVGIMQNKLFVNGFLSFEPNFNNYFHKRIAVIEFSF</sequence>
<keyword evidence="2" id="KW-1185">Reference proteome</keyword>
<accession>A0A1M5T4E5</accession>
<evidence type="ECO:0000313" key="2">
    <source>
        <dbReference type="Proteomes" id="UP000184522"/>
    </source>
</evidence>
<name>A0A1M5T4E5_9FLAO</name>
<gene>
    <name evidence="1" type="ORF">SAMN05444148_2057</name>
</gene>
<evidence type="ECO:0000313" key="1">
    <source>
        <dbReference type="EMBL" id="SHH45604.1"/>
    </source>
</evidence>
<dbReference type="Proteomes" id="UP000184522">
    <property type="component" value="Unassembled WGS sequence"/>
</dbReference>
<reference evidence="2" key="1">
    <citation type="submission" date="2016-11" db="EMBL/GenBank/DDBJ databases">
        <authorList>
            <person name="Varghese N."/>
            <person name="Submissions S."/>
        </authorList>
    </citation>
    <scope>NUCLEOTIDE SEQUENCE [LARGE SCALE GENOMIC DNA]</scope>
    <source>
        <strain evidence="2">DSM 25330</strain>
    </source>
</reference>
<proteinExistence type="predicted"/>
<dbReference type="PROSITE" id="PS51257">
    <property type="entry name" value="PROKAR_LIPOPROTEIN"/>
    <property type="match status" value="1"/>
</dbReference>
<protein>
    <submittedName>
        <fullName evidence="1">Uncharacterized protein</fullName>
    </submittedName>
</protein>